<dbReference type="Gene3D" id="2.130.10.10">
    <property type="entry name" value="YVTN repeat-like/Quinoprotein amine dehydrogenase"/>
    <property type="match status" value="4"/>
</dbReference>
<dbReference type="Proteomes" id="UP000256779">
    <property type="component" value="Unassembled WGS sequence"/>
</dbReference>
<dbReference type="EMBL" id="QREG01000015">
    <property type="protein sequence ID" value="RED96123.1"/>
    <property type="molecule type" value="Genomic_DNA"/>
</dbReference>
<evidence type="ECO:0000259" key="4">
    <source>
        <dbReference type="Pfam" id="PF15902"/>
    </source>
</evidence>
<comment type="caution">
    <text evidence="5">The sequence shown here is derived from an EMBL/GenBank/DDBJ whole genome shotgun (WGS) entry which is preliminary data.</text>
</comment>
<dbReference type="AlphaFoldDB" id="A0A3D9L1L7"/>
<feature type="transmembrane region" description="Helical" evidence="3">
    <location>
        <begin position="47"/>
        <end position="68"/>
    </location>
</feature>
<dbReference type="Pfam" id="PF15902">
    <property type="entry name" value="Sortilin-Vps10"/>
    <property type="match status" value="1"/>
</dbReference>
<dbReference type="InterPro" id="IPR052025">
    <property type="entry name" value="Xyloglucanase_GH74"/>
</dbReference>
<keyword evidence="6" id="KW-1185">Reference proteome</keyword>
<keyword evidence="3" id="KW-0812">Transmembrane</keyword>
<feature type="region of interest" description="Disordered" evidence="2">
    <location>
        <begin position="579"/>
        <end position="598"/>
    </location>
</feature>
<dbReference type="InterPro" id="IPR015943">
    <property type="entry name" value="WD40/YVTN_repeat-like_dom_sf"/>
</dbReference>
<gene>
    <name evidence="5" type="ORF">C7460_11512</name>
</gene>
<proteinExistence type="predicted"/>
<keyword evidence="3" id="KW-0472">Membrane</keyword>
<evidence type="ECO:0000313" key="6">
    <source>
        <dbReference type="Proteomes" id="UP000256779"/>
    </source>
</evidence>
<protein>
    <submittedName>
        <fullName evidence="5">Photosystem II stability/assembly factor-like uncharacterized protein</fullName>
    </submittedName>
</protein>
<dbReference type="InterPro" id="IPR031778">
    <property type="entry name" value="Sortilin_N"/>
</dbReference>
<sequence length="1100" mass="123591">MSQLNVHSAGFFVRSPANPPISYRYFSSHKNHHHAAIQFWLGLVLKIYILPMIKNLLLTLTILPFLAFSQKLEMDLLSGMEPRSIGPAGMAGRVTSIDVVTNQPEIIYVGTASGGLWKSTSGGTSWEPIFDEQTTASIGAVAIQQSNPSVIWVGTGEGNPRNSLNGGDGIYKSLDGGRSWTKMGLSKTRHIHKIIIDPHNPNTVYVAAIGSPWGIHPERGVFKTTDGGQTWEKVLYVNDKTGAADLVMDPSNPNKLMVAMWEHYRQPWFFTSGGEGSGLYVTHDGGKNWVKRTDEDGLPKGELGRIGLAIAPSDPNIVYALIESKKNALYKSEDGGFKWKMINDKSEIGNRPFYYSDLFVDPVNENRLYTVFTYVNVSNDGGKSFEELMPAYNTTRGVHPDHHAWWIHPNDANYIIEGNDGGLNISRDRGKTWRFVQNLPVAQFYHISVDHEYPYNVYGGMQDNGSWAGPAYVWKAQGIRNSYWQEISFGDGFDVVPDLDDSRYGFSMSQEGWVGRYDRKTGYFEYVKPLGPDLDTKLRYNWNAAIAQSPHDNSTVYFGSQFVHKSTDKGQTWEIISPDLTTDDKEKQKQDESGGLTMDATGAENYCTILAIAPSPRDENEIWVTTDDGLIQLTRDGGKTWSRISDNIKGLPKNIWIPQIQLTGNAGEALVVANNYRNFDYTPYAYRTRNYGKSWERIVDETDAESYTLSILQDQEEPRLMFLGTDDGLYVSVDEASTWTKWTNSYPTVNTMDMVIHPREHDLIIGTFGRAAYVLDDIRPLRALAKNGTDVLEKKAHLFSPPAAYLAAYQQPSGTRFGADAIFNGENRQRGALISFSITKPEDENDENPEKEQKADTLKVEIFNANGELIRTLEPSLPEKNGITRIAWDLKGKGPQRISREAIDKDKERAGATVLTGTYRLKLSYGEAVSEATLEVKQDPRLPVTRDILEAKYALLKEMEEDYELALGRVEQLKEKLKIIDQVTERLKAIDEDGYKELIEQNKAQKDTVNTLLDGYLGKKDERQGITADQTTHFTYHYGNAQFYVSNATHKPTATEMELVAKYREVMAEANELADEYLANAWPVYQAEMEKIDLSPFAAK</sequence>
<name>A0A3D9L1L7_MARFU</name>
<accession>A0A3D9L1L7</accession>
<dbReference type="PANTHER" id="PTHR43739">
    <property type="entry name" value="XYLOGLUCANASE (EUROFUNG)"/>
    <property type="match status" value="1"/>
</dbReference>
<evidence type="ECO:0000313" key="5">
    <source>
        <dbReference type="EMBL" id="RED96123.1"/>
    </source>
</evidence>
<dbReference type="GO" id="GO:0010411">
    <property type="term" value="P:xyloglucan metabolic process"/>
    <property type="evidence" value="ECO:0007669"/>
    <property type="project" value="TreeGrafter"/>
</dbReference>
<dbReference type="CDD" id="cd15482">
    <property type="entry name" value="Sialidase_non-viral"/>
    <property type="match status" value="2"/>
</dbReference>
<evidence type="ECO:0000256" key="3">
    <source>
        <dbReference type="SAM" id="Phobius"/>
    </source>
</evidence>
<dbReference type="Gene3D" id="2.60.40.4070">
    <property type="match status" value="1"/>
</dbReference>
<reference evidence="5 6" key="1">
    <citation type="submission" date="2018-07" db="EMBL/GenBank/DDBJ databases">
        <title>Genomic Encyclopedia of Type Strains, Phase IV (KMG-IV): sequencing the most valuable type-strain genomes for metagenomic binning, comparative biology and taxonomic classification.</title>
        <authorList>
            <person name="Goeker M."/>
        </authorList>
    </citation>
    <scope>NUCLEOTIDE SEQUENCE [LARGE SCALE GENOMIC DNA]</scope>
    <source>
        <strain evidence="5 6">DSM 4134</strain>
    </source>
</reference>
<keyword evidence="1" id="KW-0677">Repeat</keyword>
<dbReference type="PANTHER" id="PTHR43739:SF5">
    <property type="entry name" value="EXO-ALPHA-SIALIDASE"/>
    <property type="match status" value="1"/>
</dbReference>
<dbReference type="SUPFAM" id="SSF110296">
    <property type="entry name" value="Oligoxyloglucan reducing end-specific cellobiohydrolase"/>
    <property type="match status" value="2"/>
</dbReference>
<keyword evidence="3" id="KW-1133">Transmembrane helix</keyword>
<feature type="domain" description="Sortilin N-terminal" evidence="4">
    <location>
        <begin position="170"/>
        <end position="292"/>
    </location>
</feature>
<evidence type="ECO:0000256" key="1">
    <source>
        <dbReference type="ARBA" id="ARBA00022737"/>
    </source>
</evidence>
<evidence type="ECO:0000256" key="2">
    <source>
        <dbReference type="SAM" id="MobiDB-lite"/>
    </source>
</evidence>
<organism evidence="5 6">
    <name type="scientific">Marinoscillum furvescens DSM 4134</name>
    <dbReference type="NCBI Taxonomy" id="1122208"/>
    <lineage>
        <taxon>Bacteria</taxon>
        <taxon>Pseudomonadati</taxon>
        <taxon>Bacteroidota</taxon>
        <taxon>Cytophagia</taxon>
        <taxon>Cytophagales</taxon>
        <taxon>Reichenbachiellaceae</taxon>
        <taxon>Marinoscillum</taxon>
    </lineage>
</organism>
<feature type="compositionally biased region" description="Basic and acidic residues" evidence="2">
    <location>
        <begin position="582"/>
        <end position="592"/>
    </location>
</feature>